<gene>
    <name evidence="2" type="ORF">L211DRAFT_850794</name>
</gene>
<dbReference type="OrthoDB" id="5393604at2759"/>
<evidence type="ECO:0000313" key="3">
    <source>
        <dbReference type="Proteomes" id="UP000267821"/>
    </source>
</evidence>
<feature type="region of interest" description="Disordered" evidence="1">
    <location>
        <begin position="152"/>
        <end position="199"/>
    </location>
</feature>
<feature type="compositionally biased region" description="Basic residues" evidence="1">
    <location>
        <begin position="1"/>
        <end position="10"/>
    </location>
</feature>
<dbReference type="AlphaFoldDB" id="A0A3N4LHA5"/>
<sequence>MPPIRTHKRSNSFSGNGNGTSGNIVLPMQTKSKRCISFYEDPEKAKVDQEDEDAAIERATRAFELEAAKQRLLDERDLREFARGVFRREYRAQRLDRWREQIGLGKRRGEWGRDIGTGWEGNRARSMSPIAVGMETPESEEEVLQQLDDDDEAMETDDDENPKPQPAKRISTRSKSQYRQRSYNFSSAGTASQQGKRAEQDVSKGIADLISIPHAIQRRLLKTMNSVCLTAAFNFTKKHRLPLTLNINSPSPKTTRLTIHALTDAIIAAYNNGTIPPESVWEDIAFGFVGVFEAAGVLDDAVLYFKMRLSDRRMCAVLLAGVDLLQALRDEEGVKKGEGILREAEELIEAAKERGLEGDEEDRDLDEDMGEEEEDEKENIALKMANDVNMVKQGENSAAYQKIDGSKVYAKMGDEEVMVGAESDEDA</sequence>
<evidence type="ECO:0000313" key="2">
    <source>
        <dbReference type="EMBL" id="RPB22243.1"/>
    </source>
</evidence>
<reference evidence="2 3" key="1">
    <citation type="journal article" date="2018" name="Nat. Ecol. Evol.">
        <title>Pezizomycetes genomes reveal the molecular basis of ectomycorrhizal truffle lifestyle.</title>
        <authorList>
            <person name="Murat C."/>
            <person name="Payen T."/>
            <person name="Noel B."/>
            <person name="Kuo A."/>
            <person name="Morin E."/>
            <person name="Chen J."/>
            <person name="Kohler A."/>
            <person name="Krizsan K."/>
            <person name="Balestrini R."/>
            <person name="Da Silva C."/>
            <person name="Montanini B."/>
            <person name="Hainaut M."/>
            <person name="Levati E."/>
            <person name="Barry K.W."/>
            <person name="Belfiori B."/>
            <person name="Cichocki N."/>
            <person name="Clum A."/>
            <person name="Dockter R.B."/>
            <person name="Fauchery L."/>
            <person name="Guy J."/>
            <person name="Iotti M."/>
            <person name="Le Tacon F."/>
            <person name="Lindquist E.A."/>
            <person name="Lipzen A."/>
            <person name="Malagnac F."/>
            <person name="Mello A."/>
            <person name="Molinier V."/>
            <person name="Miyauchi S."/>
            <person name="Poulain J."/>
            <person name="Riccioni C."/>
            <person name="Rubini A."/>
            <person name="Sitrit Y."/>
            <person name="Splivallo R."/>
            <person name="Traeger S."/>
            <person name="Wang M."/>
            <person name="Zifcakova L."/>
            <person name="Wipf D."/>
            <person name="Zambonelli A."/>
            <person name="Paolocci F."/>
            <person name="Nowrousian M."/>
            <person name="Ottonello S."/>
            <person name="Baldrian P."/>
            <person name="Spatafora J.W."/>
            <person name="Henrissat B."/>
            <person name="Nagy L.G."/>
            <person name="Aury J.M."/>
            <person name="Wincker P."/>
            <person name="Grigoriev I.V."/>
            <person name="Bonfante P."/>
            <person name="Martin F.M."/>
        </authorList>
    </citation>
    <scope>NUCLEOTIDE SEQUENCE [LARGE SCALE GENOMIC DNA]</scope>
    <source>
        <strain evidence="2 3">ATCC MYA-4762</strain>
    </source>
</reference>
<feature type="region of interest" description="Disordered" evidence="1">
    <location>
        <begin position="351"/>
        <end position="378"/>
    </location>
</feature>
<dbReference type="InParanoid" id="A0A3N4LHA5"/>
<evidence type="ECO:0000256" key="1">
    <source>
        <dbReference type="SAM" id="MobiDB-lite"/>
    </source>
</evidence>
<feature type="compositionally biased region" description="Acidic residues" evidence="1">
    <location>
        <begin position="358"/>
        <end position="377"/>
    </location>
</feature>
<feature type="compositionally biased region" description="Polar residues" evidence="1">
    <location>
        <begin position="179"/>
        <end position="195"/>
    </location>
</feature>
<dbReference type="Proteomes" id="UP000267821">
    <property type="component" value="Unassembled WGS sequence"/>
</dbReference>
<organism evidence="2 3">
    <name type="scientific">Terfezia boudieri ATCC MYA-4762</name>
    <dbReference type="NCBI Taxonomy" id="1051890"/>
    <lineage>
        <taxon>Eukaryota</taxon>
        <taxon>Fungi</taxon>
        <taxon>Dikarya</taxon>
        <taxon>Ascomycota</taxon>
        <taxon>Pezizomycotina</taxon>
        <taxon>Pezizomycetes</taxon>
        <taxon>Pezizales</taxon>
        <taxon>Pezizaceae</taxon>
        <taxon>Terfezia</taxon>
    </lineage>
</organism>
<accession>A0A3N4LHA5</accession>
<keyword evidence="3" id="KW-1185">Reference proteome</keyword>
<name>A0A3N4LHA5_9PEZI</name>
<dbReference type="EMBL" id="ML121553">
    <property type="protein sequence ID" value="RPB22243.1"/>
    <property type="molecule type" value="Genomic_DNA"/>
</dbReference>
<feature type="region of interest" description="Disordered" evidence="1">
    <location>
        <begin position="1"/>
        <end position="26"/>
    </location>
</feature>
<proteinExistence type="predicted"/>
<protein>
    <submittedName>
        <fullName evidence="2">Uncharacterized protein</fullName>
    </submittedName>
</protein>